<dbReference type="PANTHER" id="PTHR43294:SF13">
    <property type="entry name" value="SODIUM_POTASSIUM-TRANSPORTING ATPASE SUBUNIT ALPHA"/>
    <property type="match status" value="1"/>
</dbReference>
<evidence type="ECO:0000256" key="11">
    <source>
        <dbReference type="SAM" id="Phobius"/>
    </source>
</evidence>
<evidence type="ECO:0000313" key="14">
    <source>
        <dbReference type="Proteomes" id="UP000719412"/>
    </source>
</evidence>
<evidence type="ECO:0000256" key="6">
    <source>
        <dbReference type="ARBA" id="ARBA00022967"/>
    </source>
</evidence>
<dbReference type="FunFam" id="1.20.1110.10:FF:000095">
    <property type="entry name" value="Sodium/potassium-transporting ATPase subunit alpha-1"/>
    <property type="match status" value="1"/>
</dbReference>
<feature type="domain" description="Cation-transporting P-type ATPase C-terminal" evidence="12">
    <location>
        <begin position="215"/>
        <end position="412"/>
    </location>
</feature>
<keyword evidence="5" id="KW-0067">ATP-binding</keyword>
<evidence type="ECO:0000256" key="10">
    <source>
        <dbReference type="ARBA" id="ARBA00023201"/>
    </source>
</evidence>
<keyword evidence="3 11" id="KW-0812">Transmembrane</keyword>
<dbReference type="Pfam" id="PF00689">
    <property type="entry name" value="Cation_ATPase_C"/>
    <property type="match status" value="1"/>
</dbReference>
<evidence type="ECO:0000256" key="1">
    <source>
        <dbReference type="ARBA" id="ARBA00004651"/>
    </source>
</evidence>
<dbReference type="Gene3D" id="3.40.50.1000">
    <property type="entry name" value="HAD superfamily/HAD-like"/>
    <property type="match status" value="1"/>
</dbReference>
<dbReference type="GO" id="GO:1990573">
    <property type="term" value="P:potassium ion import across plasma membrane"/>
    <property type="evidence" value="ECO:0007669"/>
    <property type="project" value="TreeGrafter"/>
</dbReference>
<dbReference type="GO" id="GO:0005524">
    <property type="term" value="F:ATP binding"/>
    <property type="evidence" value="ECO:0007669"/>
    <property type="project" value="UniProtKB-KW"/>
</dbReference>
<dbReference type="InterPro" id="IPR023298">
    <property type="entry name" value="ATPase_P-typ_TM_dom_sf"/>
</dbReference>
<dbReference type="FunFam" id="3.40.50.1000:FF:000083">
    <property type="entry name" value="Sodium/potassium-transporting ATPase subunit alpha"/>
    <property type="match status" value="1"/>
</dbReference>
<evidence type="ECO:0000256" key="3">
    <source>
        <dbReference type="ARBA" id="ARBA00022692"/>
    </source>
</evidence>
<dbReference type="SUPFAM" id="SSF56784">
    <property type="entry name" value="HAD-like"/>
    <property type="match status" value="1"/>
</dbReference>
<dbReference type="Gene3D" id="1.20.1110.10">
    <property type="entry name" value="Calcium-transporting ATPase, transmembrane domain"/>
    <property type="match status" value="1"/>
</dbReference>
<dbReference type="PANTHER" id="PTHR43294">
    <property type="entry name" value="SODIUM/POTASSIUM-TRANSPORTING ATPASE SUBUNIT ALPHA"/>
    <property type="match status" value="1"/>
</dbReference>
<accession>A0A8J6HKZ6</accession>
<dbReference type="GO" id="GO:1902600">
    <property type="term" value="P:proton transmembrane transport"/>
    <property type="evidence" value="ECO:0007669"/>
    <property type="project" value="TreeGrafter"/>
</dbReference>
<dbReference type="GO" id="GO:0030007">
    <property type="term" value="P:intracellular potassium ion homeostasis"/>
    <property type="evidence" value="ECO:0007669"/>
    <property type="project" value="TreeGrafter"/>
</dbReference>
<dbReference type="GO" id="GO:0005391">
    <property type="term" value="F:P-type sodium:potassium-exchanging transporter activity"/>
    <property type="evidence" value="ECO:0007669"/>
    <property type="project" value="TreeGrafter"/>
</dbReference>
<keyword evidence="10" id="KW-0406">Ion transport</keyword>
<dbReference type="PRINTS" id="PR00119">
    <property type="entry name" value="CATATPASE"/>
</dbReference>
<protein>
    <recommendedName>
        <fullName evidence="12">Cation-transporting P-type ATPase C-terminal domain-containing protein</fullName>
    </recommendedName>
</protein>
<dbReference type="NCBIfam" id="TIGR01494">
    <property type="entry name" value="ATPase_P-type"/>
    <property type="match status" value="1"/>
</dbReference>
<dbReference type="AlphaFoldDB" id="A0A8J6HKZ6"/>
<keyword evidence="14" id="KW-1185">Reference proteome</keyword>
<keyword evidence="8" id="KW-0915">Sodium</keyword>
<dbReference type="Proteomes" id="UP000719412">
    <property type="component" value="Unassembled WGS sequence"/>
</dbReference>
<evidence type="ECO:0000256" key="7">
    <source>
        <dbReference type="ARBA" id="ARBA00022989"/>
    </source>
</evidence>
<proteinExistence type="predicted"/>
<dbReference type="GO" id="GO:0036376">
    <property type="term" value="P:sodium ion export across plasma membrane"/>
    <property type="evidence" value="ECO:0007669"/>
    <property type="project" value="TreeGrafter"/>
</dbReference>
<evidence type="ECO:0000256" key="4">
    <source>
        <dbReference type="ARBA" id="ARBA00022741"/>
    </source>
</evidence>
<feature type="transmembrane region" description="Helical" evidence="11">
    <location>
        <begin position="258"/>
        <end position="284"/>
    </location>
</feature>
<keyword evidence="9 11" id="KW-0472">Membrane</keyword>
<keyword evidence="7 11" id="KW-1133">Transmembrane helix</keyword>
<dbReference type="GO" id="GO:0006883">
    <property type="term" value="P:intracellular sodium ion homeostasis"/>
    <property type="evidence" value="ECO:0007669"/>
    <property type="project" value="TreeGrafter"/>
</dbReference>
<dbReference type="InterPro" id="IPR050510">
    <property type="entry name" value="Cation_transp_ATPase_P-type"/>
</dbReference>
<evidence type="ECO:0000313" key="13">
    <source>
        <dbReference type="EMBL" id="KAH0816272.1"/>
    </source>
</evidence>
<reference evidence="13" key="1">
    <citation type="journal article" date="2020" name="J Insects Food Feed">
        <title>The yellow mealworm (Tenebrio molitor) genome: a resource for the emerging insects as food and feed industry.</title>
        <authorList>
            <person name="Eriksson T."/>
            <person name="Andere A."/>
            <person name="Kelstrup H."/>
            <person name="Emery V."/>
            <person name="Picard C."/>
        </authorList>
    </citation>
    <scope>NUCLEOTIDE SEQUENCE</scope>
    <source>
        <strain evidence="13">Stoneville</strain>
        <tissue evidence="13">Whole head</tissue>
    </source>
</reference>
<dbReference type="InterPro" id="IPR036412">
    <property type="entry name" value="HAD-like_sf"/>
</dbReference>
<dbReference type="EMBL" id="JABDTM020021797">
    <property type="protein sequence ID" value="KAH0816272.1"/>
    <property type="molecule type" value="Genomic_DNA"/>
</dbReference>
<dbReference type="InterPro" id="IPR023214">
    <property type="entry name" value="HAD_sf"/>
</dbReference>
<reference evidence="13" key="2">
    <citation type="submission" date="2021-08" db="EMBL/GenBank/DDBJ databases">
        <authorList>
            <person name="Eriksson T."/>
        </authorList>
    </citation>
    <scope>NUCLEOTIDE SEQUENCE</scope>
    <source>
        <strain evidence="13">Stoneville</strain>
        <tissue evidence="13">Whole head</tissue>
    </source>
</reference>
<comment type="subcellular location">
    <subcellularLocation>
        <location evidence="1">Cell membrane</location>
        <topology evidence="1">Multi-pass membrane protein</topology>
    </subcellularLocation>
</comment>
<dbReference type="InterPro" id="IPR006068">
    <property type="entry name" value="ATPase_P-typ_cation-transptr_C"/>
</dbReference>
<keyword evidence="4" id="KW-0547">Nucleotide-binding</keyword>
<dbReference type="GO" id="GO:0005886">
    <property type="term" value="C:plasma membrane"/>
    <property type="evidence" value="ECO:0007669"/>
    <property type="project" value="UniProtKB-SubCell"/>
</dbReference>
<dbReference type="GO" id="GO:0016887">
    <property type="term" value="F:ATP hydrolysis activity"/>
    <property type="evidence" value="ECO:0007669"/>
    <property type="project" value="InterPro"/>
</dbReference>
<evidence type="ECO:0000256" key="5">
    <source>
        <dbReference type="ARBA" id="ARBA00022840"/>
    </source>
</evidence>
<dbReference type="InterPro" id="IPR001757">
    <property type="entry name" value="P_typ_ATPase"/>
</dbReference>
<evidence type="ECO:0000259" key="12">
    <source>
        <dbReference type="Pfam" id="PF00689"/>
    </source>
</evidence>
<gene>
    <name evidence="13" type="ORF">GEV33_006517</name>
</gene>
<feature type="transmembrane region" description="Helical" evidence="11">
    <location>
        <begin position="361"/>
        <end position="382"/>
    </location>
</feature>
<keyword evidence="6" id="KW-1278">Translocase</keyword>
<comment type="caution">
    <text evidence="13">The sequence shown here is derived from an EMBL/GenBank/DDBJ whole genome shotgun (WGS) entry which is preliminary data.</text>
</comment>
<evidence type="ECO:0000256" key="2">
    <source>
        <dbReference type="ARBA" id="ARBA00022475"/>
    </source>
</evidence>
<evidence type="ECO:0000256" key="9">
    <source>
        <dbReference type="ARBA" id="ARBA00023136"/>
    </source>
</evidence>
<organism evidence="13 14">
    <name type="scientific">Tenebrio molitor</name>
    <name type="common">Yellow mealworm beetle</name>
    <dbReference type="NCBI Taxonomy" id="7067"/>
    <lineage>
        <taxon>Eukaryota</taxon>
        <taxon>Metazoa</taxon>
        <taxon>Ecdysozoa</taxon>
        <taxon>Arthropoda</taxon>
        <taxon>Hexapoda</taxon>
        <taxon>Insecta</taxon>
        <taxon>Pterygota</taxon>
        <taxon>Neoptera</taxon>
        <taxon>Endopterygota</taxon>
        <taxon>Coleoptera</taxon>
        <taxon>Polyphaga</taxon>
        <taxon>Cucujiformia</taxon>
        <taxon>Tenebrionidae</taxon>
        <taxon>Tenebrio</taxon>
    </lineage>
</organism>
<keyword evidence="10" id="KW-0813">Transport</keyword>
<keyword evidence="2" id="KW-1003">Cell membrane</keyword>
<dbReference type="SUPFAM" id="SSF81665">
    <property type="entry name" value="Calcium ATPase, transmembrane domain M"/>
    <property type="match status" value="1"/>
</dbReference>
<sequence>MMDPPRPAVPDAVGKCKTAGIKVIMVTGDHPLTAAAIAKQVGILSHGSVTPYDIAIRRDISISLVTDKEKSMCNAAVITGTDLREMTQTELQDNLLKYQEIVFARTSPQQKLKIVEAFQKLGHVVAVTGDGVNDSPALKKADIGIAMGISGTDVSKEAADMILLDDNFSSIVTGVEEGRLIFDNLKKSVAYLLTSNVPEIIPFVAMVFVNLPPVIGILAIMVIDVGTDLWPAISLAYEKAEADIMTRRPRDPFYDKLVNHRLILLTYAQIGVIQACASFASYFLCMMEHGFFWDKLVGLRADWIDHDKVVEDSYGQKWTFDERKLLTNRCYSSLFLSIVLTQIADLLICKTRRLSLFQQGMTNWVLNAGIFVELSIAALAVYCPGIRFFLQFEPINLDLLIPTIPFAIIIFVDPPRLGHMQEDVNQVPLPSQHLQQAHQRPTLINRNPFFPLFHHSFFGENSPTTKNIKAHRKNRSKKTFKLTYRIFVAVSVVFRGPNLHHFQSQNHVIVFELHKPGCRVRGGDARASSTNAKWGMPPMLRIHMVFGGRLFGRTVSLMAVLHRTLMDAPPTGERCAHLENLHGKYRCRVHQGFRAQRGSLERDEENSI</sequence>
<evidence type="ECO:0000256" key="8">
    <source>
        <dbReference type="ARBA" id="ARBA00023053"/>
    </source>
</evidence>
<name>A0A8J6HKZ6_TENMO</name>
<dbReference type="Pfam" id="PF00702">
    <property type="entry name" value="Hydrolase"/>
    <property type="match status" value="1"/>
</dbReference>
<dbReference type="PRINTS" id="PR00121">
    <property type="entry name" value="NAKATPASE"/>
</dbReference>
<keyword evidence="10" id="KW-0739">Sodium transport</keyword>